<comment type="similarity">
    <text evidence="3">Belongs to the TO family.</text>
</comment>
<dbReference type="PaxDb" id="121845-A0A3Q0J5U6"/>
<protein>
    <submittedName>
        <fullName evidence="5">Protein takeout-like</fullName>
    </submittedName>
</protein>
<dbReference type="RefSeq" id="XP_026682323.1">
    <property type="nucleotide sequence ID" value="XM_026826522.1"/>
</dbReference>
<dbReference type="GeneID" id="103513272"/>
<dbReference type="Pfam" id="PF06585">
    <property type="entry name" value="JHBP"/>
    <property type="match status" value="2"/>
</dbReference>
<dbReference type="AlphaFoldDB" id="A0A3Q0J5U6"/>
<sequence length="295" mass="32778">MPGLPPCEPLVIPELIMNQGSGAVNVHAYLVKAVRLDLDKKRIRVKIELPRLQLNADYVINGRILMMPISGAGKSEGNYTDIAASLILQAEPFQAGGREVLRMLRLGLPPCEPLVIPELIMNQGSGAVNVQSIYRNITIFGPSAYLVKAVRLDLDKKRIRVKIELPRLQLNADYVINGRILMMPISGAGKSEGNYTDIAASLILQAEPFQAGGREHLHISQVFTDFSIGHASLYLSGLFDGDLELGRAMNEFLNENWRNVAAEMKPILEETIAELFRKYANVIFHKYSVDQLFPE</sequence>
<dbReference type="Proteomes" id="UP000079169">
    <property type="component" value="Unplaced"/>
</dbReference>
<dbReference type="PANTHER" id="PTHR11008">
    <property type="entry name" value="PROTEIN TAKEOUT-LIKE PROTEIN"/>
    <property type="match status" value="1"/>
</dbReference>
<dbReference type="SMART" id="SM00700">
    <property type="entry name" value="JHBP"/>
    <property type="match status" value="1"/>
</dbReference>
<keyword evidence="1" id="KW-0732">Signal</keyword>
<accession>A0A3Q0J5U6</accession>
<gene>
    <name evidence="5" type="primary">LOC103513272</name>
</gene>
<organism evidence="4 5">
    <name type="scientific">Diaphorina citri</name>
    <name type="common">Asian citrus psyllid</name>
    <dbReference type="NCBI Taxonomy" id="121845"/>
    <lineage>
        <taxon>Eukaryota</taxon>
        <taxon>Metazoa</taxon>
        <taxon>Ecdysozoa</taxon>
        <taxon>Arthropoda</taxon>
        <taxon>Hexapoda</taxon>
        <taxon>Insecta</taxon>
        <taxon>Pterygota</taxon>
        <taxon>Neoptera</taxon>
        <taxon>Paraneoptera</taxon>
        <taxon>Hemiptera</taxon>
        <taxon>Sternorrhyncha</taxon>
        <taxon>Psylloidea</taxon>
        <taxon>Psyllidae</taxon>
        <taxon>Diaphorininae</taxon>
        <taxon>Diaphorina</taxon>
    </lineage>
</organism>
<evidence type="ECO:0000256" key="3">
    <source>
        <dbReference type="ARBA" id="ARBA00060902"/>
    </source>
</evidence>
<reference evidence="5" key="1">
    <citation type="submission" date="2025-08" db="UniProtKB">
        <authorList>
            <consortium name="RefSeq"/>
        </authorList>
    </citation>
    <scope>IDENTIFICATION</scope>
</reference>
<dbReference type="GO" id="GO:0005615">
    <property type="term" value="C:extracellular space"/>
    <property type="evidence" value="ECO:0007669"/>
    <property type="project" value="TreeGrafter"/>
</dbReference>
<evidence type="ECO:0000313" key="4">
    <source>
        <dbReference type="Proteomes" id="UP000079169"/>
    </source>
</evidence>
<evidence type="ECO:0000256" key="1">
    <source>
        <dbReference type="ARBA" id="ARBA00022729"/>
    </source>
</evidence>
<dbReference type="InterPro" id="IPR010562">
    <property type="entry name" value="Haemolymph_juvenile_hormone-bd"/>
</dbReference>
<evidence type="ECO:0000256" key="2">
    <source>
        <dbReference type="ARBA" id="ARBA00023108"/>
    </source>
</evidence>
<dbReference type="KEGG" id="dci:103513272"/>
<proteinExistence type="inferred from homology"/>
<dbReference type="PANTHER" id="PTHR11008:SF39">
    <property type="entry name" value="CIRCADIAN CLOCK-CONTROLLED PROTEIN-LIKE PROTEIN"/>
    <property type="match status" value="1"/>
</dbReference>
<keyword evidence="2" id="KW-0090">Biological rhythms</keyword>
<name>A0A3Q0J5U6_DIACI</name>
<dbReference type="STRING" id="121845.A0A3Q0J5U6"/>
<dbReference type="FunFam" id="3.15.10.30:FF:000001">
    <property type="entry name" value="Takeout-like protein 1"/>
    <property type="match status" value="1"/>
</dbReference>
<dbReference type="Gene3D" id="3.15.10.30">
    <property type="entry name" value="Haemolymph juvenile hormone binding protein"/>
    <property type="match status" value="2"/>
</dbReference>
<keyword evidence="4" id="KW-1185">Reference proteome</keyword>
<dbReference type="InterPro" id="IPR038606">
    <property type="entry name" value="To_sf"/>
</dbReference>
<dbReference type="GO" id="GO:0007623">
    <property type="term" value="P:circadian rhythm"/>
    <property type="evidence" value="ECO:0007669"/>
    <property type="project" value="UniProtKB-ARBA"/>
</dbReference>
<evidence type="ECO:0000313" key="5">
    <source>
        <dbReference type="RefSeq" id="XP_026682323.1"/>
    </source>
</evidence>